<protein>
    <submittedName>
        <fullName evidence="2">Uncharacterized protein</fullName>
    </submittedName>
</protein>
<feature type="compositionally biased region" description="Basic and acidic residues" evidence="1">
    <location>
        <begin position="72"/>
        <end position="97"/>
    </location>
</feature>
<feature type="region of interest" description="Disordered" evidence="1">
    <location>
        <begin position="58"/>
        <end position="99"/>
    </location>
</feature>
<reference evidence="3" key="1">
    <citation type="journal article" date="2013" name="Nature">
        <title>Draft genome of the wheat A-genome progenitor Triticum urartu.</title>
        <authorList>
            <person name="Ling H.Q."/>
            <person name="Zhao S."/>
            <person name="Liu D."/>
            <person name="Wang J."/>
            <person name="Sun H."/>
            <person name="Zhang C."/>
            <person name="Fan H."/>
            <person name="Li D."/>
            <person name="Dong L."/>
            <person name="Tao Y."/>
            <person name="Gao C."/>
            <person name="Wu H."/>
            <person name="Li Y."/>
            <person name="Cui Y."/>
            <person name="Guo X."/>
            <person name="Zheng S."/>
            <person name="Wang B."/>
            <person name="Yu K."/>
            <person name="Liang Q."/>
            <person name="Yang W."/>
            <person name="Lou X."/>
            <person name="Chen J."/>
            <person name="Feng M."/>
            <person name="Jian J."/>
            <person name="Zhang X."/>
            <person name="Luo G."/>
            <person name="Jiang Y."/>
            <person name="Liu J."/>
            <person name="Wang Z."/>
            <person name="Sha Y."/>
            <person name="Zhang B."/>
            <person name="Wu H."/>
            <person name="Tang D."/>
            <person name="Shen Q."/>
            <person name="Xue P."/>
            <person name="Zou S."/>
            <person name="Wang X."/>
            <person name="Liu X."/>
            <person name="Wang F."/>
            <person name="Yang Y."/>
            <person name="An X."/>
            <person name="Dong Z."/>
            <person name="Zhang K."/>
            <person name="Zhang X."/>
            <person name="Luo M.C."/>
            <person name="Dvorak J."/>
            <person name="Tong Y."/>
            <person name="Wang J."/>
            <person name="Yang H."/>
            <person name="Li Z."/>
            <person name="Wang D."/>
            <person name="Zhang A."/>
            <person name="Wang J."/>
        </authorList>
    </citation>
    <scope>NUCLEOTIDE SEQUENCE</scope>
    <source>
        <strain evidence="3">cv. G1812</strain>
    </source>
</reference>
<feature type="compositionally biased region" description="Basic and acidic residues" evidence="1">
    <location>
        <begin position="1"/>
        <end position="12"/>
    </location>
</feature>
<dbReference type="EnsemblPlants" id="TuG1812G0500003439.01.T01">
    <property type="protein sequence ID" value="TuG1812G0500003439.01.T01.cds315158"/>
    <property type="gene ID" value="TuG1812G0500003439.01"/>
</dbReference>
<feature type="region of interest" description="Disordered" evidence="1">
    <location>
        <begin position="1"/>
        <end position="35"/>
    </location>
</feature>
<reference evidence="2" key="3">
    <citation type="submission" date="2022-06" db="UniProtKB">
        <authorList>
            <consortium name="EnsemblPlants"/>
        </authorList>
    </citation>
    <scope>IDENTIFICATION</scope>
</reference>
<name>A0A8R7QED4_TRIUA</name>
<evidence type="ECO:0000313" key="2">
    <source>
        <dbReference type="EnsemblPlants" id="TuG1812G0500003439.01.T01.cds315158"/>
    </source>
</evidence>
<proteinExistence type="predicted"/>
<keyword evidence="3" id="KW-1185">Reference proteome</keyword>
<accession>A0A8R7QED4</accession>
<dbReference type="AlphaFoldDB" id="A0A8R7QED4"/>
<organism evidence="2 3">
    <name type="scientific">Triticum urartu</name>
    <name type="common">Red wild einkorn</name>
    <name type="synonym">Crithodium urartu</name>
    <dbReference type="NCBI Taxonomy" id="4572"/>
    <lineage>
        <taxon>Eukaryota</taxon>
        <taxon>Viridiplantae</taxon>
        <taxon>Streptophyta</taxon>
        <taxon>Embryophyta</taxon>
        <taxon>Tracheophyta</taxon>
        <taxon>Spermatophyta</taxon>
        <taxon>Magnoliopsida</taxon>
        <taxon>Liliopsida</taxon>
        <taxon>Poales</taxon>
        <taxon>Poaceae</taxon>
        <taxon>BOP clade</taxon>
        <taxon>Pooideae</taxon>
        <taxon>Triticodae</taxon>
        <taxon>Triticeae</taxon>
        <taxon>Triticinae</taxon>
        <taxon>Triticum</taxon>
    </lineage>
</organism>
<dbReference type="Gramene" id="TuG1812G0500003439.01.T01">
    <property type="protein sequence ID" value="TuG1812G0500003439.01.T01.cds315158"/>
    <property type="gene ID" value="TuG1812G0500003439.01"/>
</dbReference>
<evidence type="ECO:0000313" key="3">
    <source>
        <dbReference type="Proteomes" id="UP000015106"/>
    </source>
</evidence>
<sequence>MSSIHQEAEQRGRLGAAPRRRRGRGNAADVAGGVGNGEFIAAPAAAFGLQWWRNRGEVGGNDGGHGCSPVQRAKERESQGRGKRRTESTGRKGEWGRRSSAGHCCRRRAFGREALVLLVGSAVGQRGGRCSGTRGARRRRETRPSAPARVRGWIERRWWWLTRWILDRLDESDKTRGRGRPSGWIGRDPEG</sequence>
<evidence type="ECO:0000256" key="1">
    <source>
        <dbReference type="SAM" id="MobiDB-lite"/>
    </source>
</evidence>
<feature type="region of interest" description="Disordered" evidence="1">
    <location>
        <begin position="128"/>
        <end position="147"/>
    </location>
</feature>
<dbReference type="Proteomes" id="UP000015106">
    <property type="component" value="Chromosome 5"/>
</dbReference>
<reference evidence="2" key="2">
    <citation type="submission" date="2018-03" db="EMBL/GenBank/DDBJ databases">
        <title>The Triticum urartu genome reveals the dynamic nature of wheat genome evolution.</title>
        <authorList>
            <person name="Ling H."/>
            <person name="Ma B."/>
            <person name="Shi X."/>
            <person name="Liu H."/>
            <person name="Dong L."/>
            <person name="Sun H."/>
            <person name="Cao Y."/>
            <person name="Gao Q."/>
            <person name="Zheng S."/>
            <person name="Li Y."/>
            <person name="Yu Y."/>
            <person name="Du H."/>
            <person name="Qi M."/>
            <person name="Li Y."/>
            <person name="Yu H."/>
            <person name="Cui Y."/>
            <person name="Wang N."/>
            <person name="Chen C."/>
            <person name="Wu H."/>
            <person name="Zhao Y."/>
            <person name="Zhang J."/>
            <person name="Li Y."/>
            <person name="Zhou W."/>
            <person name="Zhang B."/>
            <person name="Hu W."/>
            <person name="Eijk M."/>
            <person name="Tang J."/>
            <person name="Witsenboer H."/>
            <person name="Zhao S."/>
            <person name="Li Z."/>
            <person name="Zhang A."/>
            <person name="Wang D."/>
            <person name="Liang C."/>
        </authorList>
    </citation>
    <scope>NUCLEOTIDE SEQUENCE [LARGE SCALE GENOMIC DNA]</scope>
    <source>
        <strain evidence="2">cv. G1812</strain>
    </source>
</reference>